<dbReference type="STRING" id="415015.SAMN05660462_02781"/>
<dbReference type="Gene3D" id="3.30.110.60">
    <property type="entry name" value="YhbY-like"/>
    <property type="match status" value="1"/>
</dbReference>
<dbReference type="SMART" id="SM01103">
    <property type="entry name" value="CRS1_YhbY"/>
    <property type="match status" value="1"/>
</dbReference>
<dbReference type="SUPFAM" id="SSF75471">
    <property type="entry name" value="YhbY-like"/>
    <property type="match status" value="1"/>
</dbReference>
<dbReference type="RefSeq" id="WP_091732566.1">
    <property type="nucleotide sequence ID" value="NZ_FNQE01000039.1"/>
</dbReference>
<organism evidence="4 5">
    <name type="scientific">Proteiniborus ethanoligenes</name>
    <dbReference type="NCBI Taxonomy" id="415015"/>
    <lineage>
        <taxon>Bacteria</taxon>
        <taxon>Bacillati</taxon>
        <taxon>Bacillota</taxon>
        <taxon>Clostridia</taxon>
        <taxon>Eubacteriales</taxon>
        <taxon>Proteiniborus</taxon>
    </lineage>
</organism>
<reference evidence="5" key="1">
    <citation type="submission" date="2016-10" db="EMBL/GenBank/DDBJ databases">
        <authorList>
            <person name="Varghese N."/>
            <person name="Submissions S."/>
        </authorList>
    </citation>
    <scope>NUCLEOTIDE SEQUENCE [LARGE SCALE GENOMIC DNA]</scope>
    <source>
        <strain evidence="5">DSM 21650</strain>
    </source>
</reference>
<name>A0A1H3S8V5_9FIRM</name>
<evidence type="ECO:0000256" key="1">
    <source>
        <dbReference type="ARBA" id="ARBA00022884"/>
    </source>
</evidence>
<keyword evidence="5" id="KW-1185">Reference proteome</keyword>
<dbReference type="PROSITE" id="PS51295">
    <property type="entry name" value="CRM"/>
    <property type="match status" value="1"/>
</dbReference>
<protein>
    <submittedName>
        <fullName evidence="4">RNA-binding protein</fullName>
    </submittedName>
</protein>
<dbReference type="InterPro" id="IPR017924">
    <property type="entry name" value="RNA-binding_YhbY"/>
</dbReference>
<dbReference type="OrthoDB" id="9797519at2"/>
<dbReference type="PANTHER" id="PTHR40065">
    <property type="entry name" value="RNA-BINDING PROTEIN YHBY"/>
    <property type="match status" value="1"/>
</dbReference>
<dbReference type="InterPro" id="IPR035920">
    <property type="entry name" value="YhbY-like_sf"/>
</dbReference>
<dbReference type="InterPro" id="IPR001890">
    <property type="entry name" value="RNA-binding_CRM"/>
</dbReference>
<keyword evidence="1 2" id="KW-0694">RNA-binding</keyword>
<proteinExistence type="predicted"/>
<gene>
    <name evidence="4" type="ORF">SAMN05660462_02781</name>
</gene>
<evidence type="ECO:0000259" key="3">
    <source>
        <dbReference type="PROSITE" id="PS51295"/>
    </source>
</evidence>
<feature type="domain" description="CRM" evidence="3">
    <location>
        <begin position="1"/>
        <end position="96"/>
    </location>
</feature>
<evidence type="ECO:0000313" key="5">
    <source>
        <dbReference type="Proteomes" id="UP000198625"/>
    </source>
</evidence>
<sequence>MISGKQRSYLKALANTIDPIFQIGKNGITESFLKQVDEALEAREIVKINVLNNSSLAAKEAADQVVDSLNAEFVQSIGNKFVIYRESKENKKIELP</sequence>
<dbReference type="PANTHER" id="PTHR40065:SF3">
    <property type="entry name" value="RNA-BINDING PROTEIN YHBY"/>
    <property type="match status" value="1"/>
</dbReference>
<accession>A0A1H3S8V5</accession>
<dbReference type="EMBL" id="FNQE01000039">
    <property type="protein sequence ID" value="SDZ34402.1"/>
    <property type="molecule type" value="Genomic_DNA"/>
</dbReference>
<dbReference type="NCBIfam" id="TIGR00253">
    <property type="entry name" value="RNA_bind_YhbY"/>
    <property type="match status" value="1"/>
</dbReference>
<dbReference type="Proteomes" id="UP000198625">
    <property type="component" value="Unassembled WGS sequence"/>
</dbReference>
<dbReference type="AlphaFoldDB" id="A0A1H3S8V5"/>
<dbReference type="InterPro" id="IPR051925">
    <property type="entry name" value="RNA-binding_domain"/>
</dbReference>
<dbReference type="GO" id="GO:0003723">
    <property type="term" value="F:RNA binding"/>
    <property type="evidence" value="ECO:0007669"/>
    <property type="project" value="UniProtKB-UniRule"/>
</dbReference>
<evidence type="ECO:0000256" key="2">
    <source>
        <dbReference type="PROSITE-ProRule" id="PRU00626"/>
    </source>
</evidence>
<dbReference type="Pfam" id="PF01985">
    <property type="entry name" value="CRS1_YhbY"/>
    <property type="match status" value="1"/>
</dbReference>
<evidence type="ECO:0000313" key="4">
    <source>
        <dbReference type="EMBL" id="SDZ34402.1"/>
    </source>
</evidence>